<feature type="signal peptide" evidence="2">
    <location>
        <begin position="1"/>
        <end position="21"/>
    </location>
</feature>
<protein>
    <submittedName>
        <fullName evidence="3">Uncharacterized protein</fullName>
    </submittedName>
</protein>
<comment type="caution">
    <text evidence="3">The sequence shown here is derived from an EMBL/GenBank/DDBJ whole genome shotgun (WGS) entry which is preliminary data.</text>
</comment>
<name>A0AAP0P3J6_9MAGN</name>
<evidence type="ECO:0000313" key="4">
    <source>
        <dbReference type="Proteomes" id="UP001417504"/>
    </source>
</evidence>
<reference evidence="3 4" key="1">
    <citation type="submission" date="2024-01" db="EMBL/GenBank/DDBJ databases">
        <title>Genome assemblies of Stephania.</title>
        <authorList>
            <person name="Yang L."/>
        </authorList>
    </citation>
    <scope>NUCLEOTIDE SEQUENCE [LARGE SCALE GENOMIC DNA]</scope>
    <source>
        <strain evidence="3">QJT</strain>
        <tissue evidence="3">Leaf</tissue>
    </source>
</reference>
<gene>
    <name evidence="3" type="ORF">Sjap_010349</name>
</gene>
<evidence type="ECO:0000313" key="3">
    <source>
        <dbReference type="EMBL" id="KAK9129862.1"/>
    </source>
</evidence>
<dbReference type="EMBL" id="JBBNAE010000004">
    <property type="protein sequence ID" value="KAK9129862.1"/>
    <property type="molecule type" value="Genomic_DNA"/>
</dbReference>
<proteinExistence type="predicted"/>
<accession>A0AAP0P3J6</accession>
<evidence type="ECO:0000256" key="2">
    <source>
        <dbReference type="SAM" id="SignalP"/>
    </source>
</evidence>
<dbReference type="AlphaFoldDB" id="A0AAP0P3J6"/>
<keyword evidence="4" id="KW-1185">Reference proteome</keyword>
<keyword evidence="2" id="KW-0732">Signal</keyword>
<feature type="region of interest" description="Disordered" evidence="1">
    <location>
        <begin position="60"/>
        <end position="94"/>
    </location>
</feature>
<organism evidence="3 4">
    <name type="scientific">Stephania japonica</name>
    <dbReference type="NCBI Taxonomy" id="461633"/>
    <lineage>
        <taxon>Eukaryota</taxon>
        <taxon>Viridiplantae</taxon>
        <taxon>Streptophyta</taxon>
        <taxon>Embryophyta</taxon>
        <taxon>Tracheophyta</taxon>
        <taxon>Spermatophyta</taxon>
        <taxon>Magnoliopsida</taxon>
        <taxon>Ranunculales</taxon>
        <taxon>Menispermaceae</taxon>
        <taxon>Menispermoideae</taxon>
        <taxon>Cissampelideae</taxon>
        <taxon>Stephania</taxon>
    </lineage>
</organism>
<sequence>MEKKVPLVIVCVALLLKPSYAETTKKDDDAFGLSIETYKPTGSSAERAYEDAQQIVKDAYASAQQSSASESAKENESQTIGDLGAQMRNPQDEL</sequence>
<dbReference type="Proteomes" id="UP001417504">
    <property type="component" value="Unassembled WGS sequence"/>
</dbReference>
<evidence type="ECO:0000256" key="1">
    <source>
        <dbReference type="SAM" id="MobiDB-lite"/>
    </source>
</evidence>
<feature type="chain" id="PRO_5042830420" evidence="2">
    <location>
        <begin position="22"/>
        <end position="94"/>
    </location>
</feature>
<feature type="compositionally biased region" description="Low complexity" evidence="1">
    <location>
        <begin position="60"/>
        <end position="70"/>
    </location>
</feature>